<organism evidence="2 3">
    <name type="scientific">Flavobacterium branchiophilum</name>
    <dbReference type="NCBI Taxonomy" id="55197"/>
    <lineage>
        <taxon>Bacteria</taxon>
        <taxon>Pseudomonadati</taxon>
        <taxon>Bacteroidota</taxon>
        <taxon>Flavobacteriia</taxon>
        <taxon>Flavobacteriales</taxon>
        <taxon>Flavobacteriaceae</taxon>
        <taxon>Flavobacterium</taxon>
    </lineage>
</organism>
<dbReference type="EMBL" id="PCMW01000080">
    <property type="protein sequence ID" value="PDS22717.1"/>
    <property type="molecule type" value="Genomic_DNA"/>
</dbReference>
<feature type="domain" description="KilA-N DNA-binding" evidence="1">
    <location>
        <begin position="11"/>
        <end position="95"/>
    </location>
</feature>
<proteinExistence type="predicted"/>
<comment type="caution">
    <text evidence="2">The sequence shown here is derived from an EMBL/GenBank/DDBJ whole genome shotgun (WGS) entry which is preliminary data.</text>
</comment>
<dbReference type="OrthoDB" id="9816206at2"/>
<dbReference type="Pfam" id="PF10543">
    <property type="entry name" value="ORF6N"/>
    <property type="match status" value="1"/>
</dbReference>
<keyword evidence="2" id="KW-0238">DNA-binding</keyword>
<protein>
    <submittedName>
        <fullName evidence="2">DNA-binding protein</fullName>
    </submittedName>
</protein>
<accession>A0A2H3KNW9</accession>
<evidence type="ECO:0000259" key="1">
    <source>
        <dbReference type="Pfam" id="PF10543"/>
    </source>
</evidence>
<dbReference type="RefSeq" id="WP_014084320.1">
    <property type="nucleotide sequence ID" value="NZ_CBCSFI010000008.1"/>
</dbReference>
<dbReference type="GO" id="GO:0003677">
    <property type="term" value="F:DNA binding"/>
    <property type="evidence" value="ECO:0007669"/>
    <property type="project" value="UniProtKB-KW"/>
</dbReference>
<gene>
    <name evidence="2" type="ORF">B0A77_12400</name>
</gene>
<reference evidence="2 3" key="1">
    <citation type="submission" date="2017-09" db="EMBL/GenBank/DDBJ databases">
        <title>Whole genomes of Flavobacteriaceae.</title>
        <authorList>
            <person name="Stine C."/>
            <person name="Li C."/>
            <person name="Tadesse D."/>
        </authorList>
    </citation>
    <scope>NUCLEOTIDE SEQUENCE [LARGE SCALE GENOMIC DNA]</scope>
    <source>
        <strain evidence="2 3">ATCC 35036</strain>
    </source>
</reference>
<name>A0A2H3KNW9_9FLAO</name>
<dbReference type="Proteomes" id="UP000220828">
    <property type="component" value="Unassembled WGS sequence"/>
</dbReference>
<evidence type="ECO:0000313" key="2">
    <source>
        <dbReference type="EMBL" id="PDS22717.1"/>
    </source>
</evidence>
<dbReference type="AlphaFoldDB" id="A0A2H3KNW9"/>
<evidence type="ECO:0000313" key="3">
    <source>
        <dbReference type="Proteomes" id="UP000220828"/>
    </source>
</evidence>
<dbReference type="InterPro" id="IPR018873">
    <property type="entry name" value="KilA-N_DNA-bd_domain"/>
</dbReference>
<dbReference type="OMA" id="FAFSRMD"/>
<sequence length="289" mass="33079">MELISLEKIQNRIFTIRGVQVLLDKDLASFFGVKPIRLREQVKRNPGRFPEDFVFFLEEKEVDYMVSQNAIPSKQSLGGAMPLVFTEQGVAAVSGVLKSEKADEVSVAIARAFVGMRKFLMSNASLFQRLDQVELKLLKTDEKMEQIFQALETGQAQTKQGIFFDGQIFDAYVFASDLIKKAKKEIILIDNYIDESTITHLAKKTKYVNVVLYTKTISKQLELDLQKANEQYGNSFEGFELKSSHDRFLIIDRQELYHLGASLKDLGKKWFAFSKMDHLTETILNQLKK</sequence>